<dbReference type="EMBL" id="KB494183">
    <property type="protein sequence ID" value="EMP41308.1"/>
    <property type="molecule type" value="Genomic_DNA"/>
</dbReference>
<accession>M7C9L0</accession>
<name>M7C9L0_CHEMY</name>
<evidence type="ECO:0000256" key="3">
    <source>
        <dbReference type="ARBA" id="ARBA00022989"/>
    </source>
</evidence>
<dbReference type="SUPFAM" id="SSF81321">
    <property type="entry name" value="Family A G protein-coupled receptor-like"/>
    <property type="match status" value="1"/>
</dbReference>
<comment type="similarity">
    <text evidence="9">Belongs to the G-protein coupled receptor 1 family.</text>
</comment>
<evidence type="ECO:0000259" key="11">
    <source>
        <dbReference type="PROSITE" id="PS50262"/>
    </source>
</evidence>
<dbReference type="InterPro" id="IPR000276">
    <property type="entry name" value="GPCR_Rhodpsn"/>
</dbReference>
<proteinExistence type="inferred from homology"/>
<dbReference type="OrthoDB" id="10037617at2759"/>
<protein>
    <submittedName>
        <fullName evidence="12">N-formyl peptide receptor 3</fullName>
    </submittedName>
</protein>
<feature type="transmembrane region" description="Helical" evidence="10">
    <location>
        <begin position="161"/>
        <end position="180"/>
    </location>
</feature>
<keyword evidence="2 9" id="KW-0812">Transmembrane</keyword>
<dbReference type="PANTHER" id="PTHR24225:SF24">
    <property type="entry name" value="G-PROTEIN COUPLED RECEPTORS FAMILY 1 PROFILE DOMAIN-CONTAINING PROTEIN"/>
    <property type="match status" value="1"/>
</dbReference>
<comment type="similarity">
    <text evidence="8">Belongs to the chemokine-like receptor (CMKLR) family.</text>
</comment>
<keyword evidence="7 9" id="KW-0807">Transducer</keyword>
<dbReference type="KEGG" id="cmy:102933768"/>
<keyword evidence="3 10" id="KW-1133">Transmembrane helix</keyword>
<dbReference type="GO" id="GO:0005886">
    <property type="term" value="C:plasma membrane"/>
    <property type="evidence" value="ECO:0007669"/>
    <property type="project" value="TreeGrafter"/>
</dbReference>
<feature type="transmembrane region" description="Helical" evidence="10">
    <location>
        <begin position="51"/>
        <end position="72"/>
    </location>
</feature>
<dbReference type="PRINTS" id="PR00237">
    <property type="entry name" value="GPCRRHODOPSN"/>
</dbReference>
<dbReference type="AlphaFoldDB" id="M7C9L0"/>
<sequence>MVLFPTLFLVLCGVAFLAGVPLNGYVLLIAGCHVERTASTVWFWNRAMTDFIFIVFLPLRFISIFILDLDWAKSLSNTVSSFHMFSSAFLLTALSVDRCILVARPAWARNHCTPPLSFRMVVGLWALSVGFSLRYGDLWESLLSPANTSMYFRLEKERVKAAIAIQFLVGFLIPFALILIPKFYIVLAAKLRRNRLIQSTTPLRILLGLMPTFFLCWLPYHVFSFLQISAKYPLPLLNIGSTFACVLTYFSSCLNPIFYLTMEEEFLR</sequence>
<keyword evidence="13" id="KW-1185">Reference proteome</keyword>
<dbReference type="PROSITE" id="PS00237">
    <property type="entry name" value="G_PROTEIN_RECEP_F1_1"/>
    <property type="match status" value="1"/>
</dbReference>
<gene>
    <name evidence="12" type="ORF">UY3_01445</name>
</gene>
<evidence type="ECO:0000256" key="7">
    <source>
        <dbReference type="ARBA" id="ARBA00023224"/>
    </source>
</evidence>
<dbReference type="PRINTS" id="PR00526">
    <property type="entry name" value="FMETLEUPHER"/>
</dbReference>
<dbReference type="GO" id="GO:0004930">
    <property type="term" value="F:G protein-coupled receptor activity"/>
    <property type="evidence" value="ECO:0007669"/>
    <property type="project" value="UniProtKB-KW"/>
</dbReference>
<feature type="transmembrane region" description="Helical" evidence="10">
    <location>
        <begin position="240"/>
        <end position="262"/>
    </location>
</feature>
<feature type="transmembrane region" description="Helical" evidence="10">
    <location>
        <begin position="6"/>
        <end position="30"/>
    </location>
</feature>
<evidence type="ECO:0000313" key="13">
    <source>
        <dbReference type="Proteomes" id="UP000031443"/>
    </source>
</evidence>
<evidence type="ECO:0000256" key="1">
    <source>
        <dbReference type="ARBA" id="ARBA00004141"/>
    </source>
</evidence>
<feature type="transmembrane region" description="Helical" evidence="10">
    <location>
        <begin position="116"/>
        <end position="135"/>
    </location>
</feature>
<organism evidence="12 13">
    <name type="scientific">Chelonia mydas</name>
    <name type="common">Green sea-turtle</name>
    <name type="synonym">Chelonia agassizi</name>
    <dbReference type="NCBI Taxonomy" id="8469"/>
    <lineage>
        <taxon>Eukaryota</taxon>
        <taxon>Metazoa</taxon>
        <taxon>Chordata</taxon>
        <taxon>Craniata</taxon>
        <taxon>Vertebrata</taxon>
        <taxon>Euteleostomi</taxon>
        <taxon>Archelosauria</taxon>
        <taxon>Testudinata</taxon>
        <taxon>Testudines</taxon>
        <taxon>Cryptodira</taxon>
        <taxon>Durocryptodira</taxon>
        <taxon>Americhelydia</taxon>
        <taxon>Chelonioidea</taxon>
        <taxon>Cheloniidae</taxon>
        <taxon>Chelonia</taxon>
    </lineage>
</organism>
<dbReference type="PANTHER" id="PTHR24225">
    <property type="entry name" value="CHEMOTACTIC RECEPTOR"/>
    <property type="match status" value="1"/>
</dbReference>
<evidence type="ECO:0000256" key="8">
    <source>
        <dbReference type="ARBA" id="ARBA00025736"/>
    </source>
</evidence>
<evidence type="ECO:0000256" key="5">
    <source>
        <dbReference type="ARBA" id="ARBA00023136"/>
    </source>
</evidence>
<keyword evidence="4 9" id="KW-0297">G-protein coupled receptor</keyword>
<feature type="transmembrane region" description="Helical" evidence="10">
    <location>
        <begin position="201"/>
        <end position="220"/>
    </location>
</feature>
<dbReference type="InterPro" id="IPR017452">
    <property type="entry name" value="GPCR_Rhodpsn_7TM"/>
</dbReference>
<evidence type="ECO:0000256" key="10">
    <source>
        <dbReference type="SAM" id="Phobius"/>
    </source>
</evidence>
<dbReference type="PROSITE" id="PS50262">
    <property type="entry name" value="G_PROTEIN_RECEP_F1_2"/>
    <property type="match status" value="1"/>
</dbReference>
<dbReference type="Pfam" id="PF00001">
    <property type="entry name" value="7tm_1"/>
    <property type="match status" value="1"/>
</dbReference>
<dbReference type="GO" id="GO:0007200">
    <property type="term" value="P:phospholipase C-activating G protein-coupled receptor signaling pathway"/>
    <property type="evidence" value="ECO:0007669"/>
    <property type="project" value="TreeGrafter"/>
</dbReference>
<evidence type="ECO:0000256" key="2">
    <source>
        <dbReference type="ARBA" id="ARBA00022692"/>
    </source>
</evidence>
<dbReference type="GO" id="GO:0007204">
    <property type="term" value="P:positive regulation of cytosolic calcium ion concentration"/>
    <property type="evidence" value="ECO:0007669"/>
    <property type="project" value="TreeGrafter"/>
</dbReference>
<evidence type="ECO:0000256" key="4">
    <source>
        <dbReference type="ARBA" id="ARBA00023040"/>
    </source>
</evidence>
<dbReference type="InterPro" id="IPR000826">
    <property type="entry name" value="Formyl_rcpt-rel"/>
</dbReference>
<feature type="domain" description="G-protein coupled receptors family 1 profile" evidence="11">
    <location>
        <begin position="22"/>
        <end position="259"/>
    </location>
</feature>
<dbReference type="Proteomes" id="UP000031443">
    <property type="component" value="Unassembled WGS sequence"/>
</dbReference>
<evidence type="ECO:0000313" key="12">
    <source>
        <dbReference type="EMBL" id="EMP41308.1"/>
    </source>
</evidence>
<comment type="subcellular location">
    <subcellularLocation>
        <location evidence="1">Membrane</location>
        <topology evidence="1">Multi-pass membrane protein</topology>
    </subcellularLocation>
</comment>
<feature type="transmembrane region" description="Helical" evidence="10">
    <location>
        <begin position="84"/>
        <end position="104"/>
    </location>
</feature>
<evidence type="ECO:0000256" key="9">
    <source>
        <dbReference type="RuleBase" id="RU000688"/>
    </source>
</evidence>
<dbReference type="eggNOG" id="KOG3656">
    <property type="taxonomic scope" value="Eukaryota"/>
</dbReference>
<keyword evidence="5 10" id="KW-0472">Membrane</keyword>
<reference evidence="13" key="1">
    <citation type="journal article" date="2013" name="Nat. Genet.">
        <title>The draft genomes of soft-shell turtle and green sea turtle yield insights into the development and evolution of the turtle-specific body plan.</title>
        <authorList>
            <person name="Wang Z."/>
            <person name="Pascual-Anaya J."/>
            <person name="Zadissa A."/>
            <person name="Li W."/>
            <person name="Niimura Y."/>
            <person name="Huang Z."/>
            <person name="Li C."/>
            <person name="White S."/>
            <person name="Xiong Z."/>
            <person name="Fang D."/>
            <person name="Wang B."/>
            <person name="Ming Y."/>
            <person name="Chen Y."/>
            <person name="Zheng Y."/>
            <person name="Kuraku S."/>
            <person name="Pignatelli M."/>
            <person name="Herrero J."/>
            <person name="Beal K."/>
            <person name="Nozawa M."/>
            <person name="Li Q."/>
            <person name="Wang J."/>
            <person name="Zhang H."/>
            <person name="Yu L."/>
            <person name="Shigenobu S."/>
            <person name="Wang J."/>
            <person name="Liu J."/>
            <person name="Flicek P."/>
            <person name="Searle S."/>
            <person name="Wang J."/>
            <person name="Kuratani S."/>
            <person name="Yin Y."/>
            <person name="Aken B."/>
            <person name="Zhang G."/>
            <person name="Irie N."/>
        </authorList>
    </citation>
    <scope>NUCLEOTIDE SEQUENCE [LARGE SCALE GENOMIC DNA]</scope>
</reference>
<dbReference type="GO" id="GO:0006954">
    <property type="term" value="P:inflammatory response"/>
    <property type="evidence" value="ECO:0007669"/>
    <property type="project" value="TreeGrafter"/>
</dbReference>
<evidence type="ECO:0000256" key="6">
    <source>
        <dbReference type="ARBA" id="ARBA00023170"/>
    </source>
</evidence>
<keyword evidence="6 9" id="KW-0675">Receptor</keyword>
<dbReference type="Gene3D" id="1.20.1070.10">
    <property type="entry name" value="Rhodopsin 7-helix transmembrane proteins"/>
    <property type="match status" value="1"/>
</dbReference>
<dbReference type="GO" id="GO:0004875">
    <property type="term" value="F:complement receptor activity"/>
    <property type="evidence" value="ECO:0007669"/>
    <property type="project" value="TreeGrafter"/>
</dbReference>